<dbReference type="GeneID" id="17353148"/>
<reference evidence="2 3" key="1">
    <citation type="journal article" date="2010" name="Plant Cell">
        <title>The Chlorella variabilis NC64A genome reveals adaptation to photosymbiosis, coevolution with viruses, and cryptic sex.</title>
        <authorList>
            <person name="Blanc G."/>
            <person name="Duncan G."/>
            <person name="Agarkova I."/>
            <person name="Borodovsky M."/>
            <person name="Gurnon J."/>
            <person name="Kuo A."/>
            <person name="Lindquist E."/>
            <person name="Lucas S."/>
            <person name="Pangilinan J."/>
            <person name="Polle J."/>
            <person name="Salamov A."/>
            <person name="Terry A."/>
            <person name="Yamada T."/>
            <person name="Dunigan D.D."/>
            <person name="Grigoriev I.V."/>
            <person name="Claverie J.M."/>
            <person name="Van Etten J.L."/>
        </authorList>
    </citation>
    <scope>NUCLEOTIDE SEQUENCE [LARGE SCALE GENOMIC DNA]</scope>
    <source>
        <strain evidence="2 3">NC64A</strain>
    </source>
</reference>
<dbReference type="InterPro" id="IPR008965">
    <property type="entry name" value="CBM2/CBM3_carb-bd_dom_sf"/>
</dbReference>
<dbReference type="InterPro" id="IPR052750">
    <property type="entry name" value="GH18_Chitinase"/>
</dbReference>
<dbReference type="CDD" id="cd06543">
    <property type="entry name" value="GH18_PF-ChiA-like"/>
    <property type="match status" value="1"/>
</dbReference>
<dbReference type="RefSeq" id="XP_005845773.1">
    <property type="nucleotide sequence ID" value="XM_005845711.1"/>
</dbReference>
<dbReference type="AlphaFoldDB" id="E1ZKD2"/>
<proteinExistence type="predicted"/>
<dbReference type="InParanoid" id="E1ZKD2"/>
<dbReference type="GO" id="GO:0030247">
    <property type="term" value="F:polysaccharide binding"/>
    <property type="evidence" value="ECO:0007669"/>
    <property type="project" value="InterPro"/>
</dbReference>
<protein>
    <recommendedName>
        <fullName evidence="4">Chitinase</fullName>
    </recommendedName>
</protein>
<evidence type="ECO:0000256" key="1">
    <source>
        <dbReference type="SAM" id="MobiDB-lite"/>
    </source>
</evidence>
<dbReference type="EMBL" id="GL433850">
    <property type="protein sequence ID" value="EFN53671.1"/>
    <property type="molecule type" value="Genomic_DNA"/>
</dbReference>
<evidence type="ECO:0000313" key="3">
    <source>
        <dbReference type="Proteomes" id="UP000008141"/>
    </source>
</evidence>
<dbReference type="SUPFAM" id="SSF51445">
    <property type="entry name" value="(Trans)glycosidases"/>
    <property type="match status" value="1"/>
</dbReference>
<dbReference type="Proteomes" id="UP000008141">
    <property type="component" value="Unassembled WGS sequence"/>
</dbReference>
<evidence type="ECO:0008006" key="4">
    <source>
        <dbReference type="Google" id="ProtNLM"/>
    </source>
</evidence>
<sequence length="639" mass="69081">MSLSFIAGTHAALAPGNYTLRLPGFLSARACSHPFPKTVTLTPELTLSAGTGLQVWQLQPVAAGVTAIKNTTKVYLKVGRPACGGNSYATSFLSCTGLSLSAPVAGSARQQWLVEAWGATYRLRPAACPGVYLGFSSADCSKATAALLSVGTGKAVAFSFARQDEPAPSPPPPSPSPPTPSPSPSPPPPSPPPESPPPTDDDSIKPPVVPPAKGVTVTLVKSQVWGNGDPRGTPYNTSFEASFSIKNSNAFYILNWRLHFSLVGWSSFTWGPSDTDLKYAGTKTNAQVVLTPKEWLREIPPGTTLSISFGGQGVAPSAIVFEQILPLLDPDHDISLSTRGAFPQKLFAPFVDATLYPTPRLLDAYEATGQKWFTLAFITADLRTREPAWGGVIPLWKQYFMDQIRDIRLLGGDCIVSFGGAAGQEQAQVRVDEDMLLKDYQTIVDLYKLRWIDFDIEGGAVLEMASVQRRHRVLKRLQDANPGLVVSFTLPVLPVGLTADGVNLLRDAKAKGVRLDVLNIMTMDYGDSAAPNPRGQMGDYAIQAAVNTRAQAQSVGYDDTKIGNTPMIGLNDVESEIFYLDDARKVGAWAKATPWLRWTAFWSVGRDKWNPAETYVSIHSSSIPQEPFEFTRIFKSFAS</sequence>
<feature type="region of interest" description="Disordered" evidence="1">
    <location>
        <begin position="162"/>
        <end position="211"/>
    </location>
</feature>
<dbReference type="Gene3D" id="3.20.20.80">
    <property type="entry name" value="Glycosidases"/>
    <property type="match status" value="1"/>
</dbReference>
<dbReference type="OrthoDB" id="76388at2759"/>
<dbReference type="SUPFAM" id="SSF49384">
    <property type="entry name" value="Carbohydrate-binding domain"/>
    <property type="match status" value="1"/>
</dbReference>
<feature type="compositionally biased region" description="Pro residues" evidence="1">
    <location>
        <begin position="167"/>
        <end position="198"/>
    </location>
</feature>
<dbReference type="GO" id="GO:0004553">
    <property type="term" value="F:hydrolase activity, hydrolyzing O-glycosyl compounds"/>
    <property type="evidence" value="ECO:0007669"/>
    <property type="project" value="InterPro"/>
</dbReference>
<dbReference type="Gene3D" id="2.60.40.290">
    <property type="match status" value="1"/>
</dbReference>
<dbReference type="InterPro" id="IPR017853">
    <property type="entry name" value="GH"/>
</dbReference>
<gene>
    <name evidence="2" type="ORF">CHLNCDRAFT_136442</name>
</gene>
<dbReference type="PANTHER" id="PTHR42976">
    <property type="entry name" value="BIFUNCTIONAL CHITINASE/LYSOZYME-RELATED"/>
    <property type="match status" value="1"/>
</dbReference>
<dbReference type="PANTHER" id="PTHR42976:SF1">
    <property type="entry name" value="GH18 DOMAIN-CONTAINING PROTEIN-RELATED"/>
    <property type="match status" value="1"/>
</dbReference>
<dbReference type="KEGG" id="cvr:CHLNCDRAFT_136442"/>
<organism evidence="3">
    <name type="scientific">Chlorella variabilis</name>
    <name type="common">Green alga</name>
    <dbReference type="NCBI Taxonomy" id="554065"/>
    <lineage>
        <taxon>Eukaryota</taxon>
        <taxon>Viridiplantae</taxon>
        <taxon>Chlorophyta</taxon>
        <taxon>core chlorophytes</taxon>
        <taxon>Trebouxiophyceae</taxon>
        <taxon>Chlorellales</taxon>
        <taxon>Chlorellaceae</taxon>
        <taxon>Chlorella clade</taxon>
        <taxon>Chlorella</taxon>
    </lineage>
</organism>
<dbReference type="STRING" id="554065.E1ZKD2"/>
<keyword evidence="3" id="KW-1185">Reference proteome</keyword>
<name>E1ZKD2_CHLVA</name>
<dbReference type="InterPro" id="IPR012291">
    <property type="entry name" value="CBM2_carb-bd_dom_sf"/>
</dbReference>
<dbReference type="eggNOG" id="ENOG502R96A">
    <property type="taxonomic scope" value="Eukaryota"/>
</dbReference>
<evidence type="ECO:0000313" key="2">
    <source>
        <dbReference type="EMBL" id="EFN53671.1"/>
    </source>
</evidence>
<accession>E1ZKD2</accession>